<reference evidence="4 5" key="1">
    <citation type="journal article" date="2023" name="Mol. Phylogenet. Evol.">
        <title>Genome-scale phylogeny and comparative genomics of the fungal order Sordariales.</title>
        <authorList>
            <person name="Hensen N."/>
            <person name="Bonometti L."/>
            <person name="Westerberg I."/>
            <person name="Brannstrom I.O."/>
            <person name="Guillou S."/>
            <person name="Cros-Aarteil S."/>
            <person name="Calhoun S."/>
            <person name="Haridas S."/>
            <person name="Kuo A."/>
            <person name="Mondo S."/>
            <person name="Pangilinan J."/>
            <person name="Riley R."/>
            <person name="LaButti K."/>
            <person name="Andreopoulos B."/>
            <person name="Lipzen A."/>
            <person name="Chen C."/>
            <person name="Yan M."/>
            <person name="Daum C."/>
            <person name="Ng V."/>
            <person name="Clum A."/>
            <person name="Steindorff A."/>
            <person name="Ohm R.A."/>
            <person name="Martin F."/>
            <person name="Silar P."/>
            <person name="Natvig D.O."/>
            <person name="Lalanne C."/>
            <person name="Gautier V."/>
            <person name="Ament-Velasquez S.L."/>
            <person name="Kruys A."/>
            <person name="Hutchinson M.I."/>
            <person name="Powell A.J."/>
            <person name="Barry K."/>
            <person name="Miller A.N."/>
            <person name="Grigoriev I.V."/>
            <person name="Debuchy R."/>
            <person name="Gladieux P."/>
            <person name="Hiltunen Thoren M."/>
            <person name="Johannesson H."/>
        </authorList>
    </citation>
    <scope>NUCLEOTIDE SEQUENCE [LARGE SCALE GENOMIC DNA]</scope>
    <source>
        <strain evidence="4 5">FGSC 10403</strain>
    </source>
</reference>
<gene>
    <name evidence="4" type="ORF">B0T23DRAFT_443121</name>
</gene>
<evidence type="ECO:0000256" key="1">
    <source>
        <dbReference type="PROSITE-ProRule" id="PRU00320"/>
    </source>
</evidence>
<feature type="region of interest" description="Disordered" evidence="2">
    <location>
        <begin position="113"/>
        <end position="368"/>
    </location>
</feature>
<feature type="compositionally biased region" description="Low complexity" evidence="2">
    <location>
        <begin position="213"/>
        <end position="242"/>
    </location>
</feature>
<evidence type="ECO:0000313" key="4">
    <source>
        <dbReference type="EMBL" id="KAK3490216.1"/>
    </source>
</evidence>
<evidence type="ECO:0000313" key="5">
    <source>
        <dbReference type="Proteomes" id="UP001285908"/>
    </source>
</evidence>
<protein>
    <recommendedName>
        <fullName evidence="3">HTH psq-type domain-containing protein</fullName>
    </recommendedName>
</protein>
<dbReference type="InterPro" id="IPR007889">
    <property type="entry name" value="HTH_Psq"/>
</dbReference>
<feature type="compositionally biased region" description="Polar residues" evidence="2">
    <location>
        <begin position="262"/>
        <end position="273"/>
    </location>
</feature>
<feature type="compositionally biased region" description="Acidic residues" evidence="2">
    <location>
        <begin position="334"/>
        <end position="346"/>
    </location>
</feature>
<feature type="domain" description="HTH psq-type" evidence="3">
    <location>
        <begin position="4"/>
        <end position="56"/>
    </location>
</feature>
<organism evidence="4 5">
    <name type="scientific">Neurospora hispaniola</name>
    <dbReference type="NCBI Taxonomy" id="588809"/>
    <lineage>
        <taxon>Eukaryota</taxon>
        <taxon>Fungi</taxon>
        <taxon>Dikarya</taxon>
        <taxon>Ascomycota</taxon>
        <taxon>Pezizomycotina</taxon>
        <taxon>Sordariomycetes</taxon>
        <taxon>Sordariomycetidae</taxon>
        <taxon>Sordariales</taxon>
        <taxon>Sordariaceae</taxon>
        <taxon>Neurospora</taxon>
    </lineage>
</organism>
<dbReference type="EMBL" id="JAULSX010000005">
    <property type="protein sequence ID" value="KAK3490216.1"/>
    <property type="molecule type" value="Genomic_DNA"/>
</dbReference>
<proteinExistence type="predicted"/>
<feature type="region of interest" description="Disordered" evidence="2">
    <location>
        <begin position="49"/>
        <end position="71"/>
    </location>
</feature>
<feature type="compositionally biased region" description="Basic and acidic residues" evidence="2">
    <location>
        <begin position="58"/>
        <end position="68"/>
    </location>
</feature>
<comment type="subcellular location">
    <subcellularLocation>
        <location evidence="1">Nucleus</location>
    </subcellularLocation>
</comment>
<dbReference type="AlphaFoldDB" id="A0AAJ0MPW0"/>
<evidence type="ECO:0000259" key="3">
    <source>
        <dbReference type="PROSITE" id="PS50960"/>
    </source>
</evidence>
<dbReference type="GO" id="GO:0003677">
    <property type="term" value="F:DNA binding"/>
    <property type="evidence" value="ECO:0007669"/>
    <property type="project" value="UniProtKB-UniRule"/>
</dbReference>
<feature type="compositionally biased region" description="Low complexity" evidence="2">
    <location>
        <begin position="274"/>
        <end position="284"/>
    </location>
</feature>
<accession>A0AAJ0MPW0</accession>
<dbReference type="PROSITE" id="PS50960">
    <property type="entry name" value="HTH_PSQ"/>
    <property type="match status" value="1"/>
</dbReference>
<comment type="caution">
    <text evidence="4">The sequence shown here is derived from an EMBL/GenBank/DDBJ whole genome shotgun (WGS) entry which is preliminary data.</text>
</comment>
<dbReference type="Proteomes" id="UP001285908">
    <property type="component" value="Unassembled WGS sequence"/>
</dbReference>
<feature type="compositionally biased region" description="Acidic residues" evidence="2">
    <location>
        <begin position="308"/>
        <end position="326"/>
    </location>
</feature>
<dbReference type="SUPFAM" id="SSF46689">
    <property type="entry name" value="Homeodomain-like"/>
    <property type="match status" value="1"/>
</dbReference>
<dbReference type="InterPro" id="IPR009057">
    <property type="entry name" value="Homeodomain-like_sf"/>
</dbReference>
<dbReference type="GO" id="GO:0005634">
    <property type="term" value="C:nucleus"/>
    <property type="evidence" value="ECO:0007669"/>
    <property type="project" value="UniProtKB-SubCell"/>
</dbReference>
<feature type="compositionally biased region" description="Polar residues" evidence="2">
    <location>
        <begin position="347"/>
        <end position="368"/>
    </location>
</feature>
<feature type="compositionally biased region" description="Basic and acidic residues" evidence="2">
    <location>
        <begin position="136"/>
        <end position="159"/>
    </location>
</feature>
<dbReference type="GeneID" id="87878467"/>
<keyword evidence="1" id="KW-0539">Nucleus</keyword>
<name>A0AAJ0MPW0_9PEZI</name>
<evidence type="ECO:0000256" key="2">
    <source>
        <dbReference type="SAM" id="MobiDB-lite"/>
    </source>
</evidence>
<keyword evidence="1" id="KW-0238">DNA-binding</keyword>
<feature type="DNA-binding region" description="H-T-H motif" evidence="1">
    <location>
        <begin position="32"/>
        <end position="52"/>
    </location>
</feature>
<dbReference type="Pfam" id="PF05225">
    <property type="entry name" value="HTH_psq"/>
    <property type="match status" value="1"/>
</dbReference>
<keyword evidence="5" id="KW-1185">Reference proteome</keyword>
<feature type="compositionally biased region" description="Acidic residues" evidence="2">
    <location>
        <begin position="285"/>
        <end position="299"/>
    </location>
</feature>
<sequence>MPGPRSTSHIKQYTPTQFSAAIAAVSSGSLSIRKAAQAHSIPFSTLQRHFQGTPQAKRSYEASSREMQKLTPEQEENIAMWVLAQENLGLPVKMEDIRRFADRVLEVGLKEGQAQGQGMIQKRGAGGSGGGRRKVVGKDGKEGKDGKDGKDAKDGKDGQEAEGQQQGEEEERSTTTSTVTVGKHWGPKFMQRHPQLKAAREARRKELKKGLRGKQAAATTTTTTTTAAAVVNTPTPAAAATNGHQIGLPQTPTPAVSGGGQRQRNGPQKKNNGQLQQQQQQQQQQDDEDVDPELMDQDQDQTVVMEEVGQDDGDMEDDDDNEEDQNDTVHVKDELEEEEYYEDEQTPDQQLLMDSQRYSRFATTNGSH</sequence>
<dbReference type="Gene3D" id="1.10.10.60">
    <property type="entry name" value="Homeodomain-like"/>
    <property type="match status" value="1"/>
</dbReference>
<dbReference type="RefSeq" id="XP_062691399.1">
    <property type="nucleotide sequence ID" value="XM_062840845.1"/>
</dbReference>